<dbReference type="InterPro" id="IPR008254">
    <property type="entry name" value="Flavodoxin/NO_synth"/>
</dbReference>
<dbReference type="PROSITE" id="PS51379">
    <property type="entry name" value="4FE4S_FER_2"/>
    <property type="match status" value="2"/>
</dbReference>
<dbReference type="Gene3D" id="3.30.70.20">
    <property type="match status" value="1"/>
</dbReference>
<dbReference type="InterPro" id="IPR026816">
    <property type="entry name" value="Flavodoxin_dom"/>
</dbReference>
<evidence type="ECO:0000259" key="2">
    <source>
        <dbReference type="PROSITE" id="PS51379"/>
    </source>
</evidence>
<dbReference type="RefSeq" id="WP_005542156.1">
    <property type="nucleotide sequence ID" value="NZ_JH378841.1"/>
</dbReference>
<dbReference type="InterPro" id="IPR017896">
    <property type="entry name" value="4Fe4S_Fe-S-bd"/>
</dbReference>
<evidence type="ECO:0008006" key="5">
    <source>
        <dbReference type="Google" id="ProtNLM"/>
    </source>
</evidence>
<dbReference type="InterPro" id="IPR029039">
    <property type="entry name" value="Flavoprotein-like_sf"/>
</dbReference>
<evidence type="ECO:0000313" key="4">
    <source>
        <dbReference type="Proteomes" id="UP000003011"/>
    </source>
</evidence>
<dbReference type="EMBL" id="ACZL01000045">
    <property type="protein sequence ID" value="EHI54707.1"/>
    <property type="molecule type" value="Genomic_DNA"/>
</dbReference>
<dbReference type="STRING" id="679200.HMPREF9333_02167"/>
<feature type="domain" description="Flavodoxin-like" evidence="1">
    <location>
        <begin position="32"/>
        <end position="182"/>
    </location>
</feature>
<reference evidence="3 4" key="1">
    <citation type="submission" date="2011-08" db="EMBL/GenBank/DDBJ databases">
        <title>The Genome Sequence of Johnsonella ignava ATCC 51276.</title>
        <authorList>
            <consortium name="The Broad Institute Genome Sequencing Platform"/>
            <person name="Earl A."/>
            <person name="Ward D."/>
            <person name="Feldgarden M."/>
            <person name="Gevers D."/>
            <person name="Izard J."/>
            <person name="Blanton J.M."/>
            <person name="Baranova O.V."/>
            <person name="Dewhirst F.E."/>
            <person name="Young S.K."/>
            <person name="Zeng Q."/>
            <person name="Gargeya S."/>
            <person name="Fitzgerald M."/>
            <person name="Haas B."/>
            <person name="Abouelleil A."/>
            <person name="Alvarado L."/>
            <person name="Arachchi H.M."/>
            <person name="Berlin A."/>
            <person name="Brown A."/>
            <person name="Chapman S.B."/>
            <person name="Chen Z."/>
            <person name="Dunbar C."/>
            <person name="Freedman E."/>
            <person name="Gearin G."/>
            <person name="Gellesch M."/>
            <person name="Goldberg J."/>
            <person name="Griggs A."/>
            <person name="Gujja S."/>
            <person name="Heiman D."/>
            <person name="Howarth C."/>
            <person name="Larson L."/>
            <person name="Lui A."/>
            <person name="MacDonald P.J.P."/>
            <person name="Montmayeur A."/>
            <person name="Murphy C."/>
            <person name="Neiman D."/>
            <person name="Pearson M."/>
            <person name="Priest M."/>
            <person name="Roberts A."/>
            <person name="Saif S."/>
            <person name="Shea T."/>
            <person name="Shenoy N."/>
            <person name="Sisk P."/>
            <person name="Stolte C."/>
            <person name="Sykes S."/>
            <person name="Wortman J."/>
            <person name="Nusbaum C."/>
            <person name="Birren B."/>
        </authorList>
    </citation>
    <scope>NUCLEOTIDE SEQUENCE [LARGE SCALE GENOMIC DNA]</scope>
    <source>
        <strain evidence="3 4">ATCC 51276</strain>
    </source>
</reference>
<evidence type="ECO:0000313" key="3">
    <source>
        <dbReference type="EMBL" id="EHI54707.1"/>
    </source>
</evidence>
<dbReference type="GO" id="GO:0016651">
    <property type="term" value="F:oxidoreductase activity, acting on NAD(P)H"/>
    <property type="evidence" value="ECO:0007669"/>
    <property type="project" value="UniProtKB-ARBA"/>
</dbReference>
<organism evidence="3 4">
    <name type="scientific">Johnsonella ignava ATCC 51276</name>
    <dbReference type="NCBI Taxonomy" id="679200"/>
    <lineage>
        <taxon>Bacteria</taxon>
        <taxon>Bacillati</taxon>
        <taxon>Bacillota</taxon>
        <taxon>Clostridia</taxon>
        <taxon>Lachnospirales</taxon>
        <taxon>Lachnospiraceae</taxon>
        <taxon>Johnsonella</taxon>
    </lineage>
</organism>
<dbReference type="PATRIC" id="fig|679200.3.peg.2280"/>
<dbReference type="AlphaFoldDB" id="G5GKS3"/>
<proteinExistence type="predicted"/>
<feature type="domain" description="4Fe-4S ferredoxin-type" evidence="2">
    <location>
        <begin position="221"/>
        <end position="250"/>
    </location>
</feature>
<dbReference type="PROSITE" id="PS50902">
    <property type="entry name" value="FLAVODOXIN_LIKE"/>
    <property type="match status" value="1"/>
</dbReference>
<comment type="caution">
    <text evidence="3">The sequence shown here is derived from an EMBL/GenBank/DDBJ whole genome shotgun (WGS) entry which is preliminary data.</text>
</comment>
<dbReference type="Pfam" id="PF12724">
    <property type="entry name" value="Flavodoxin_5"/>
    <property type="match status" value="1"/>
</dbReference>
<sequence length="299" mass="33687">MNNIKHFNNTQNIEISLNNNISNTQVNFYPKIKAIYFSPTGTTKKIIKSIVKGIEPKKVDYIDLTKSNIILKKEPVNTDEDDLIILGAPVYGGFLYKDFRNYIKCIDFNDKPVATALLYGNAAILFAKREIISIVRKNNGKVIGYGNFVGEHSFSTTKIPVAINRPNADDLNTAILFGKALRNKLNTIDIVPSNQHISLFDKFVDQIADKKPLHTGKRFFTVPQTKQELCSQCGICIKKCPKACIDSDLQTNKDECIVCMACVKACHNNARITKAKNPFVKYALKIINRNKKESDFTIF</sequence>
<dbReference type="HOGENOM" id="CLU_069541_0_0_9"/>
<gene>
    <name evidence="3" type="ORF">HMPREF9333_02167</name>
</gene>
<dbReference type="GO" id="GO:0010181">
    <property type="term" value="F:FMN binding"/>
    <property type="evidence" value="ECO:0007669"/>
    <property type="project" value="InterPro"/>
</dbReference>
<dbReference type="SUPFAM" id="SSF54862">
    <property type="entry name" value="4Fe-4S ferredoxins"/>
    <property type="match status" value="1"/>
</dbReference>
<protein>
    <recommendedName>
        <fullName evidence="5">4Fe-4S ferredoxin-type domain-containing protein</fullName>
    </recommendedName>
</protein>
<accession>G5GKS3</accession>
<evidence type="ECO:0000259" key="1">
    <source>
        <dbReference type="PROSITE" id="PS50902"/>
    </source>
</evidence>
<feature type="domain" description="4Fe-4S ferredoxin-type" evidence="2">
    <location>
        <begin position="252"/>
        <end position="276"/>
    </location>
</feature>
<dbReference type="Proteomes" id="UP000003011">
    <property type="component" value="Unassembled WGS sequence"/>
</dbReference>
<dbReference type="Gene3D" id="3.40.50.360">
    <property type="match status" value="1"/>
</dbReference>
<dbReference type="SUPFAM" id="SSF52218">
    <property type="entry name" value="Flavoproteins"/>
    <property type="match status" value="1"/>
</dbReference>
<name>G5GKS3_9FIRM</name>
<keyword evidence="4" id="KW-1185">Reference proteome</keyword>
<dbReference type="eggNOG" id="COG2221">
    <property type="taxonomic scope" value="Bacteria"/>
</dbReference>